<keyword evidence="4" id="KW-1185">Reference proteome</keyword>
<dbReference type="SMART" id="SM00173">
    <property type="entry name" value="RAS"/>
    <property type="match status" value="1"/>
</dbReference>
<dbReference type="FunCoup" id="A0A151Z5Z6">
    <property type="interactions" value="3"/>
</dbReference>
<dbReference type="SMART" id="SM00175">
    <property type="entry name" value="RAB"/>
    <property type="match status" value="1"/>
</dbReference>
<dbReference type="Proteomes" id="UP000076078">
    <property type="component" value="Unassembled WGS sequence"/>
</dbReference>
<feature type="region of interest" description="Disordered" evidence="2">
    <location>
        <begin position="189"/>
        <end position="212"/>
    </location>
</feature>
<dbReference type="EMBL" id="LODT01000041">
    <property type="protein sequence ID" value="KYQ89382.1"/>
    <property type="molecule type" value="Genomic_DNA"/>
</dbReference>
<dbReference type="PROSITE" id="PS51419">
    <property type="entry name" value="RAB"/>
    <property type="match status" value="1"/>
</dbReference>
<gene>
    <name evidence="3" type="ORF">DLAC_10043</name>
</gene>
<evidence type="ECO:0000256" key="1">
    <source>
        <dbReference type="ARBA" id="ARBA00022741"/>
    </source>
</evidence>
<sequence length="212" mass="23700">MSSPLKLDAKIVLLGYTFSGKTCIVKRLIDNAFDDTIPTVGGAFSLKRSTFNNIDGNQKNITVTLMLWDTAGTERYQSVNRSYYRRANAAVVCYDLTNEESWDKVRFWVDELNQNEPDIDIYIVGNKLDLIKEGAKRAVSQEKVQEFAEKTHASVYETSAKTGENIEPLFETISLNLIKKYPNGLTSTNSNSLTLKSKSDKGSGTGKKKCCE</sequence>
<dbReference type="FunFam" id="3.40.50.300:FF:001204">
    <property type="entry name" value="Small GTP-binding protein, putative"/>
    <property type="match status" value="1"/>
</dbReference>
<dbReference type="PRINTS" id="PR00449">
    <property type="entry name" value="RASTRNSFRMNG"/>
</dbReference>
<dbReference type="InterPro" id="IPR005225">
    <property type="entry name" value="Small_GTP-bd"/>
</dbReference>
<dbReference type="GO" id="GO:0005525">
    <property type="term" value="F:GTP binding"/>
    <property type="evidence" value="ECO:0007669"/>
    <property type="project" value="InterPro"/>
</dbReference>
<protein>
    <submittedName>
        <fullName evidence="3">Rab GTPase</fullName>
    </submittedName>
</protein>
<dbReference type="InterPro" id="IPR001806">
    <property type="entry name" value="Small_GTPase"/>
</dbReference>
<proteinExistence type="predicted"/>
<organism evidence="3 4">
    <name type="scientific">Tieghemostelium lacteum</name>
    <name type="common">Slime mold</name>
    <name type="synonym">Dictyostelium lacteum</name>
    <dbReference type="NCBI Taxonomy" id="361077"/>
    <lineage>
        <taxon>Eukaryota</taxon>
        <taxon>Amoebozoa</taxon>
        <taxon>Evosea</taxon>
        <taxon>Eumycetozoa</taxon>
        <taxon>Dictyostelia</taxon>
        <taxon>Dictyosteliales</taxon>
        <taxon>Raperosteliaceae</taxon>
        <taxon>Tieghemostelium</taxon>
    </lineage>
</organism>
<evidence type="ECO:0000313" key="4">
    <source>
        <dbReference type="Proteomes" id="UP000076078"/>
    </source>
</evidence>
<name>A0A151Z5Z6_TIELA</name>
<dbReference type="OMA" id="HIQSSAK"/>
<comment type="caution">
    <text evidence="3">The sequence shown here is derived from an EMBL/GenBank/DDBJ whole genome shotgun (WGS) entry which is preliminary data.</text>
</comment>
<dbReference type="STRING" id="361077.A0A151Z5Z6"/>
<dbReference type="NCBIfam" id="TIGR00231">
    <property type="entry name" value="small_GTP"/>
    <property type="match status" value="1"/>
</dbReference>
<dbReference type="InParanoid" id="A0A151Z5Z6"/>
<dbReference type="GO" id="GO:0003924">
    <property type="term" value="F:GTPase activity"/>
    <property type="evidence" value="ECO:0007669"/>
    <property type="project" value="InterPro"/>
</dbReference>
<reference evidence="3 4" key="1">
    <citation type="submission" date="2015-12" db="EMBL/GenBank/DDBJ databases">
        <title>Dictyostelia acquired genes for synthesis and detection of signals that induce cell-type specialization by lateral gene transfer from prokaryotes.</title>
        <authorList>
            <person name="Gloeckner G."/>
            <person name="Schaap P."/>
        </authorList>
    </citation>
    <scope>NUCLEOTIDE SEQUENCE [LARGE SCALE GENOMIC DNA]</scope>
    <source>
        <strain evidence="3 4">TK</strain>
    </source>
</reference>
<dbReference type="PANTHER" id="PTHR47978">
    <property type="match status" value="1"/>
</dbReference>
<dbReference type="OrthoDB" id="25896at2759"/>
<dbReference type="InterPro" id="IPR027417">
    <property type="entry name" value="P-loop_NTPase"/>
</dbReference>
<accession>A0A151Z5Z6</accession>
<dbReference type="SUPFAM" id="SSF52540">
    <property type="entry name" value="P-loop containing nucleoside triphosphate hydrolases"/>
    <property type="match status" value="1"/>
</dbReference>
<evidence type="ECO:0000313" key="3">
    <source>
        <dbReference type="EMBL" id="KYQ89382.1"/>
    </source>
</evidence>
<dbReference type="Pfam" id="PF00071">
    <property type="entry name" value="Ras"/>
    <property type="match status" value="1"/>
</dbReference>
<dbReference type="Gene3D" id="3.40.50.300">
    <property type="entry name" value="P-loop containing nucleotide triphosphate hydrolases"/>
    <property type="match status" value="1"/>
</dbReference>
<dbReference type="SMART" id="SM00174">
    <property type="entry name" value="RHO"/>
    <property type="match status" value="1"/>
</dbReference>
<dbReference type="AlphaFoldDB" id="A0A151Z5Z6"/>
<evidence type="ECO:0000256" key="2">
    <source>
        <dbReference type="SAM" id="MobiDB-lite"/>
    </source>
</evidence>
<dbReference type="PROSITE" id="PS51421">
    <property type="entry name" value="RAS"/>
    <property type="match status" value="1"/>
</dbReference>
<keyword evidence="1" id="KW-0547">Nucleotide-binding</keyword>